<dbReference type="InterPro" id="IPR013525">
    <property type="entry name" value="ABC2_TM"/>
</dbReference>
<dbReference type="InterPro" id="IPR051449">
    <property type="entry name" value="ABC-2_transporter_component"/>
</dbReference>
<dbReference type="Gene3D" id="3.40.1710.10">
    <property type="entry name" value="abc type-2 transporter like domain"/>
    <property type="match status" value="1"/>
</dbReference>
<evidence type="ECO:0000256" key="4">
    <source>
        <dbReference type="ARBA" id="ARBA00022989"/>
    </source>
</evidence>
<feature type="transmembrane region" description="Helical" evidence="7">
    <location>
        <begin position="318"/>
        <end position="338"/>
    </location>
</feature>
<evidence type="ECO:0000313" key="9">
    <source>
        <dbReference type="EMBL" id="PEG30972.1"/>
    </source>
</evidence>
<dbReference type="RefSeq" id="WP_058295136.1">
    <property type="nucleotide sequence ID" value="NZ_CAMRXJ010000044.1"/>
</dbReference>
<gene>
    <name evidence="9" type="ORF">CQ394_04410</name>
</gene>
<feature type="compositionally biased region" description="Basic and acidic residues" evidence="6">
    <location>
        <begin position="389"/>
        <end position="407"/>
    </location>
</feature>
<evidence type="ECO:0000256" key="3">
    <source>
        <dbReference type="ARBA" id="ARBA00022692"/>
    </source>
</evidence>
<feature type="transmembrane region" description="Helical" evidence="7">
    <location>
        <begin position="289"/>
        <end position="311"/>
    </location>
</feature>
<evidence type="ECO:0000256" key="2">
    <source>
        <dbReference type="ARBA" id="ARBA00022475"/>
    </source>
</evidence>
<feature type="transmembrane region" description="Helical" evidence="7">
    <location>
        <begin position="12"/>
        <end position="32"/>
    </location>
</feature>
<dbReference type="AlphaFoldDB" id="A0A2A7MGM4"/>
<comment type="caution">
    <text evidence="9">The sequence shown here is derived from an EMBL/GenBank/DDBJ whole genome shotgun (WGS) entry which is preliminary data.</text>
</comment>
<evidence type="ECO:0000256" key="7">
    <source>
        <dbReference type="SAM" id="Phobius"/>
    </source>
</evidence>
<feature type="transmembrane region" description="Helical" evidence="7">
    <location>
        <begin position="218"/>
        <end position="247"/>
    </location>
</feature>
<evidence type="ECO:0000256" key="6">
    <source>
        <dbReference type="SAM" id="MobiDB-lite"/>
    </source>
</evidence>
<dbReference type="Proteomes" id="UP000220840">
    <property type="component" value="Unassembled WGS sequence"/>
</dbReference>
<proteinExistence type="predicted"/>
<dbReference type="EMBL" id="PDCJ01000001">
    <property type="protein sequence ID" value="PEG30972.1"/>
    <property type="molecule type" value="Genomic_DNA"/>
</dbReference>
<sequence>MNISKILKEEFARVISVLITLLVPLILISYAYKLVYINDIPYGICNNDDSALSRNIVSQVENHPGLNVIYYTDSQEDLQKAIQEKKITAGMIIPKDFGNDVSLRKSPSVLFLIDDTNMMIGGNALSYAGTVIGTLNAGVQMKMMQGYNMYATDITSTMGTFSYVERLLYDPTGSYIRNIMYTLIPLVLQMTFITKFIIPLLNEKKKELTSVNIKSREVVYIILDIILRIIIMSIGCVAASFIVLLIGRKMFFLPLRGDIFIYAGIMCTFLFSLIGISFFISAIVDNTALFLQGYLMFNSAFVLLSGVTYPLYMMPKKLVAFVKMFLPLVHVAIPLKFLNLKGAGWDAAIPGIYGSLRFGIIWLIIGIISFTIKIIIMKKKKNIDEKEENDTKIQSEINEKEPVFTLE</sequence>
<protein>
    <submittedName>
        <fullName evidence="9">ABC transporter permease</fullName>
    </submittedName>
</protein>
<dbReference type="PANTHER" id="PTHR30294">
    <property type="entry name" value="MEMBRANE COMPONENT OF ABC TRANSPORTER YHHJ-RELATED"/>
    <property type="match status" value="1"/>
</dbReference>
<keyword evidence="2" id="KW-1003">Cell membrane</keyword>
<dbReference type="PANTHER" id="PTHR30294:SF29">
    <property type="entry name" value="MULTIDRUG ABC TRANSPORTER PERMEASE YBHS-RELATED"/>
    <property type="match status" value="1"/>
</dbReference>
<evidence type="ECO:0000259" key="8">
    <source>
        <dbReference type="Pfam" id="PF12698"/>
    </source>
</evidence>
<feature type="transmembrane region" description="Helical" evidence="7">
    <location>
        <begin position="259"/>
        <end position="283"/>
    </location>
</feature>
<feature type="transmembrane region" description="Helical" evidence="7">
    <location>
        <begin position="118"/>
        <end position="139"/>
    </location>
</feature>
<comment type="subcellular location">
    <subcellularLocation>
        <location evidence="1">Cell membrane</location>
        <topology evidence="1">Multi-pass membrane protein</topology>
    </subcellularLocation>
</comment>
<dbReference type="GO" id="GO:0005886">
    <property type="term" value="C:plasma membrane"/>
    <property type="evidence" value="ECO:0007669"/>
    <property type="project" value="UniProtKB-SubCell"/>
</dbReference>
<dbReference type="GO" id="GO:0140359">
    <property type="term" value="F:ABC-type transporter activity"/>
    <property type="evidence" value="ECO:0007669"/>
    <property type="project" value="InterPro"/>
</dbReference>
<keyword evidence="3 7" id="KW-0812">Transmembrane</keyword>
<organism evidence="9 10">
    <name type="scientific">Clostridium neonatale</name>
    <dbReference type="NCBI Taxonomy" id="137838"/>
    <lineage>
        <taxon>Bacteria</taxon>
        <taxon>Bacillati</taxon>
        <taxon>Bacillota</taxon>
        <taxon>Clostridia</taxon>
        <taxon>Eubacteriales</taxon>
        <taxon>Clostridiaceae</taxon>
        <taxon>Clostridium</taxon>
    </lineage>
</organism>
<feature type="transmembrane region" description="Helical" evidence="7">
    <location>
        <begin position="179"/>
        <end position="198"/>
    </location>
</feature>
<reference evidence="9 10" key="1">
    <citation type="submission" date="2017-10" db="EMBL/GenBank/DDBJ databases">
        <title>Effective Description of Clostridium neonatale sp. nov. linked to necrotizing enterocolitis in neonates and a clarification of species assignable to the genus Clostridium (Prazmowski 1880) emend. Lawson and Rainey 2016.</title>
        <authorList>
            <person name="Bernard K."/>
            <person name="Burdz T."/>
            <person name="Wiebe D."/>
            <person name="Balcewich B."/>
            <person name="Alfa M."/>
            <person name="Bernier A.-M."/>
        </authorList>
    </citation>
    <scope>NUCLEOTIDE SEQUENCE [LARGE SCALE GENOMIC DNA]</scope>
    <source>
        <strain evidence="9 10">LCDC99A005</strain>
    </source>
</reference>
<keyword evidence="10" id="KW-1185">Reference proteome</keyword>
<keyword evidence="5 7" id="KW-0472">Membrane</keyword>
<dbReference type="OrthoDB" id="1711024at2"/>
<accession>A0A2A7MGM4</accession>
<evidence type="ECO:0000256" key="5">
    <source>
        <dbReference type="ARBA" id="ARBA00023136"/>
    </source>
</evidence>
<feature type="region of interest" description="Disordered" evidence="6">
    <location>
        <begin position="388"/>
        <end position="407"/>
    </location>
</feature>
<keyword evidence="4 7" id="KW-1133">Transmembrane helix</keyword>
<evidence type="ECO:0000313" key="10">
    <source>
        <dbReference type="Proteomes" id="UP000220840"/>
    </source>
</evidence>
<feature type="domain" description="ABC-2 type transporter transmembrane" evidence="8">
    <location>
        <begin position="16"/>
        <end position="367"/>
    </location>
</feature>
<dbReference type="Pfam" id="PF12698">
    <property type="entry name" value="ABC2_membrane_3"/>
    <property type="match status" value="1"/>
</dbReference>
<name>A0A2A7MGM4_9CLOT</name>
<feature type="transmembrane region" description="Helical" evidence="7">
    <location>
        <begin position="358"/>
        <end position="376"/>
    </location>
</feature>
<evidence type="ECO:0000256" key="1">
    <source>
        <dbReference type="ARBA" id="ARBA00004651"/>
    </source>
</evidence>
<dbReference type="STRING" id="137838.GCA_001458595_02346"/>